<evidence type="ECO:0000256" key="6">
    <source>
        <dbReference type="ARBA" id="ARBA00022989"/>
    </source>
</evidence>
<keyword evidence="3" id="KW-0813">Transport</keyword>
<keyword evidence="5 8" id="KW-0812">Transmembrane</keyword>
<comment type="similarity">
    <text evidence="2">Belongs to the binding-protein-dependent transport system permease family. FecCD subfamily.</text>
</comment>
<keyword evidence="10" id="KW-1185">Reference proteome</keyword>
<feature type="transmembrane region" description="Helical" evidence="8">
    <location>
        <begin position="198"/>
        <end position="220"/>
    </location>
</feature>
<keyword evidence="4" id="KW-1003">Cell membrane</keyword>
<evidence type="ECO:0000256" key="7">
    <source>
        <dbReference type="ARBA" id="ARBA00023136"/>
    </source>
</evidence>
<comment type="subcellular location">
    <subcellularLocation>
        <location evidence="1">Cell membrane</location>
        <topology evidence="1">Multi-pass membrane protein</topology>
    </subcellularLocation>
</comment>
<feature type="transmembrane region" description="Helical" evidence="8">
    <location>
        <begin position="119"/>
        <end position="146"/>
    </location>
</feature>
<dbReference type="PANTHER" id="PTHR30472:SF23">
    <property type="entry name" value="IRON-UPTAKE SYSTEM PERMEASE PROTEIN FEUC"/>
    <property type="match status" value="1"/>
</dbReference>
<feature type="transmembrane region" description="Helical" evidence="8">
    <location>
        <begin position="249"/>
        <end position="278"/>
    </location>
</feature>
<dbReference type="InterPro" id="IPR000522">
    <property type="entry name" value="ABC_transptr_permease_BtuC"/>
</dbReference>
<protein>
    <submittedName>
        <fullName evidence="9">Iron complex transport system permease protein</fullName>
    </submittedName>
</protein>
<dbReference type="InterPro" id="IPR037294">
    <property type="entry name" value="ABC_BtuC-like"/>
</dbReference>
<feature type="transmembrane region" description="Helical" evidence="8">
    <location>
        <begin position="65"/>
        <end position="82"/>
    </location>
</feature>
<evidence type="ECO:0000256" key="3">
    <source>
        <dbReference type="ARBA" id="ARBA00022448"/>
    </source>
</evidence>
<evidence type="ECO:0000256" key="1">
    <source>
        <dbReference type="ARBA" id="ARBA00004651"/>
    </source>
</evidence>
<dbReference type="RefSeq" id="WP_312000985.1">
    <property type="nucleotide sequence ID" value="NZ_JAUSUY010000006.1"/>
</dbReference>
<name>A0ABU3H6S4_9BACL</name>
<dbReference type="CDD" id="cd06550">
    <property type="entry name" value="TM_ABC_iron-siderophores_like"/>
    <property type="match status" value="1"/>
</dbReference>
<comment type="caution">
    <text evidence="9">The sequence shown here is derived from an EMBL/GenBank/DDBJ whole genome shotgun (WGS) entry which is preliminary data.</text>
</comment>
<sequence>MHRESLPRYGAVLASGLAAIALFVILGLTNGEMHLSVSEVLSSLLGISKQPEHHLVIFGFRLPRIVLGAILGLALGISGAAVQSLTRNSLADPGILGINAGAGMFVVLFMYLIHDRMPATGMAAIMIMPLFGIAGGLLAAALIILLARDRNGLDPRKLILVGIAVATGFAAVTLYASLKMSPTDFERAASWLSGNLNSANWLFVAAVLPWTLLLAPLLLAKSRLLDLLRLGDGSLISLGVPLRRERNKLLFASIGLVAAGVAVAGGIGFVGLIAPHMASRLAGLSHRRSLPVSGILGAALVLAADFIGRTVFSPAQLPVGIVLSIIGAPYFVWLLARQRSRSS</sequence>
<keyword evidence="6 8" id="KW-1133">Transmembrane helix</keyword>
<feature type="transmembrane region" description="Helical" evidence="8">
    <location>
        <begin position="94"/>
        <end position="113"/>
    </location>
</feature>
<evidence type="ECO:0000313" key="9">
    <source>
        <dbReference type="EMBL" id="MDT3426426.1"/>
    </source>
</evidence>
<gene>
    <name evidence="9" type="ORF">J2Z22_001952</name>
</gene>
<dbReference type="PANTHER" id="PTHR30472">
    <property type="entry name" value="FERRIC ENTEROBACTIN TRANSPORT SYSTEM PERMEASE PROTEIN"/>
    <property type="match status" value="1"/>
</dbReference>
<proteinExistence type="inferred from homology"/>
<organism evidence="9 10">
    <name type="scientific">Paenibacillus forsythiae</name>
    <dbReference type="NCBI Taxonomy" id="365616"/>
    <lineage>
        <taxon>Bacteria</taxon>
        <taxon>Bacillati</taxon>
        <taxon>Bacillota</taxon>
        <taxon>Bacilli</taxon>
        <taxon>Bacillales</taxon>
        <taxon>Paenibacillaceae</taxon>
        <taxon>Paenibacillus</taxon>
    </lineage>
</organism>
<accession>A0ABU3H6S4</accession>
<keyword evidence="7 8" id="KW-0472">Membrane</keyword>
<evidence type="ECO:0000256" key="5">
    <source>
        <dbReference type="ARBA" id="ARBA00022692"/>
    </source>
</evidence>
<feature type="transmembrane region" description="Helical" evidence="8">
    <location>
        <begin position="158"/>
        <end position="178"/>
    </location>
</feature>
<dbReference type="EMBL" id="JAUSUY010000006">
    <property type="protein sequence ID" value="MDT3426426.1"/>
    <property type="molecule type" value="Genomic_DNA"/>
</dbReference>
<evidence type="ECO:0000313" key="10">
    <source>
        <dbReference type="Proteomes" id="UP001248709"/>
    </source>
</evidence>
<evidence type="ECO:0000256" key="2">
    <source>
        <dbReference type="ARBA" id="ARBA00007935"/>
    </source>
</evidence>
<dbReference type="Proteomes" id="UP001248709">
    <property type="component" value="Unassembled WGS sequence"/>
</dbReference>
<feature type="transmembrane region" description="Helical" evidence="8">
    <location>
        <begin position="9"/>
        <end position="28"/>
    </location>
</feature>
<evidence type="ECO:0000256" key="8">
    <source>
        <dbReference type="SAM" id="Phobius"/>
    </source>
</evidence>
<dbReference type="Gene3D" id="1.10.3470.10">
    <property type="entry name" value="ABC transporter involved in vitamin B12 uptake, BtuC"/>
    <property type="match status" value="1"/>
</dbReference>
<evidence type="ECO:0000256" key="4">
    <source>
        <dbReference type="ARBA" id="ARBA00022475"/>
    </source>
</evidence>
<feature type="transmembrane region" description="Helical" evidence="8">
    <location>
        <begin position="317"/>
        <end position="336"/>
    </location>
</feature>
<dbReference type="Pfam" id="PF01032">
    <property type="entry name" value="FecCD"/>
    <property type="match status" value="1"/>
</dbReference>
<reference evidence="9 10" key="1">
    <citation type="submission" date="2023-07" db="EMBL/GenBank/DDBJ databases">
        <title>Genomic Encyclopedia of Type Strains, Phase IV (KMG-IV): sequencing the most valuable type-strain genomes for metagenomic binning, comparative biology and taxonomic classification.</title>
        <authorList>
            <person name="Goeker M."/>
        </authorList>
    </citation>
    <scope>NUCLEOTIDE SEQUENCE [LARGE SCALE GENOMIC DNA]</scope>
    <source>
        <strain evidence="9 10">T98</strain>
    </source>
</reference>
<dbReference type="SUPFAM" id="SSF81345">
    <property type="entry name" value="ABC transporter involved in vitamin B12 uptake, BtuC"/>
    <property type="match status" value="1"/>
</dbReference>